<proteinExistence type="inferred from homology"/>
<dbReference type="OMA" id="GYTNFRE"/>
<keyword evidence="9" id="KW-0067">ATP-binding</keyword>
<keyword evidence="6" id="KW-0479">Metal-binding</keyword>
<dbReference type="Pfam" id="PF01163">
    <property type="entry name" value="RIO1"/>
    <property type="match status" value="1"/>
</dbReference>
<dbReference type="InterPro" id="IPR036390">
    <property type="entry name" value="WH_DNA-bd_sf"/>
</dbReference>
<evidence type="ECO:0000259" key="13">
    <source>
        <dbReference type="SMART" id="SM00090"/>
    </source>
</evidence>
<dbReference type="AlphaFoldDB" id="A0A7C2ZA57"/>
<dbReference type="Gene3D" id="3.30.200.20">
    <property type="entry name" value="Phosphorylase Kinase, domain 1"/>
    <property type="match status" value="1"/>
</dbReference>
<name>A0A7C2ZA57_9CREN</name>
<evidence type="ECO:0000256" key="8">
    <source>
        <dbReference type="ARBA" id="ARBA00022777"/>
    </source>
</evidence>
<dbReference type="GO" id="GO:0005829">
    <property type="term" value="C:cytosol"/>
    <property type="evidence" value="ECO:0007669"/>
    <property type="project" value="TreeGrafter"/>
</dbReference>
<dbReference type="GO" id="GO:0030688">
    <property type="term" value="C:preribosome, small subunit precursor"/>
    <property type="evidence" value="ECO:0007669"/>
    <property type="project" value="TreeGrafter"/>
</dbReference>
<accession>A0A7C2ZA57</accession>
<dbReference type="SUPFAM" id="SSF46785">
    <property type="entry name" value="Winged helix' DNA-binding domain"/>
    <property type="match status" value="1"/>
</dbReference>
<comment type="cofactor">
    <cofactor evidence="1">
        <name>Mg(2+)</name>
        <dbReference type="ChEBI" id="CHEBI:18420"/>
    </cofactor>
</comment>
<dbReference type="Gene3D" id="1.10.10.10">
    <property type="entry name" value="Winged helix-like DNA-binding domain superfamily/Winged helix DNA-binding domain"/>
    <property type="match status" value="1"/>
</dbReference>
<dbReference type="Pfam" id="PF09202">
    <property type="entry name" value="Rio2_N"/>
    <property type="match status" value="1"/>
</dbReference>
<evidence type="ECO:0000313" key="14">
    <source>
        <dbReference type="EMBL" id="HEW63815.1"/>
    </source>
</evidence>
<dbReference type="InterPro" id="IPR015285">
    <property type="entry name" value="RIO2_wHTH_N"/>
</dbReference>
<evidence type="ECO:0000256" key="3">
    <source>
        <dbReference type="ARBA" id="ARBA00012513"/>
    </source>
</evidence>
<keyword evidence="4 14" id="KW-0723">Serine/threonine-protein kinase</keyword>
<gene>
    <name evidence="14" type="ORF">ENO39_01980</name>
</gene>
<dbReference type="SUPFAM" id="SSF56112">
    <property type="entry name" value="Protein kinase-like (PK-like)"/>
    <property type="match status" value="1"/>
</dbReference>
<comment type="caution">
    <text evidence="14">The sequence shown here is derived from an EMBL/GenBank/DDBJ whole genome shotgun (WGS) entry which is preliminary data.</text>
</comment>
<dbReference type="Gene3D" id="1.10.510.10">
    <property type="entry name" value="Transferase(Phosphotransferase) domain 1"/>
    <property type="match status" value="1"/>
</dbReference>
<dbReference type="PANTHER" id="PTHR45852">
    <property type="entry name" value="SER/THR-PROTEIN KINASE RIO2"/>
    <property type="match status" value="1"/>
</dbReference>
<dbReference type="InterPro" id="IPR018935">
    <property type="entry name" value="RIO_kinase_CS"/>
</dbReference>
<dbReference type="InterPro" id="IPR011009">
    <property type="entry name" value="Kinase-like_dom_sf"/>
</dbReference>
<comment type="catalytic activity">
    <reaction evidence="12">
        <text>L-seryl-[protein] + ATP = O-phospho-L-seryl-[protein] + ADP + H(+)</text>
        <dbReference type="Rhea" id="RHEA:17989"/>
        <dbReference type="Rhea" id="RHEA-COMP:9863"/>
        <dbReference type="Rhea" id="RHEA-COMP:11604"/>
        <dbReference type="ChEBI" id="CHEBI:15378"/>
        <dbReference type="ChEBI" id="CHEBI:29999"/>
        <dbReference type="ChEBI" id="CHEBI:30616"/>
        <dbReference type="ChEBI" id="CHEBI:83421"/>
        <dbReference type="ChEBI" id="CHEBI:456216"/>
        <dbReference type="EC" id="2.7.11.1"/>
    </reaction>
</comment>
<dbReference type="GO" id="GO:0004674">
    <property type="term" value="F:protein serine/threonine kinase activity"/>
    <property type="evidence" value="ECO:0007669"/>
    <property type="project" value="UniProtKB-KW"/>
</dbReference>
<evidence type="ECO:0000256" key="7">
    <source>
        <dbReference type="ARBA" id="ARBA00022741"/>
    </source>
</evidence>
<dbReference type="GO" id="GO:0005524">
    <property type="term" value="F:ATP binding"/>
    <property type="evidence" value="ECO:0007669"/>
    <property type="project" value="UniProtKB-KW"/>
</dbReference>
<protein>
    <recommendedName>
        <fullName evidence="3">non-specific serine/threonine protein kinase</fullName>
        <ecNumber evidence="3">2.7.11.1</ecNumber>
    </recommendedName>
</protein>
<comment type="catalytic activity">
    <reaction evidence="11">
        <text>L-threonyl-[protein] + ATP = O-phospho-L-threonyl-[protein] + ADP + H(+)</text>
        <dbReference type="Rhea" id="RHEA:46608"/>
        <dbReference type="Rhea" id="RHEA-COMP:11060"/>
        <dbReference type="Rhea" id="RHEA-COMP:11605"/>
        <dbReference type="ChEBI" id="CHEBI:15378"/>
        <dbReference type="ChEBI" id="CHEBI:30013"/>
        <dbReference type="ChEBI" id="CHEBI:30616"/>
        <dbReference type="ChEBI" id="CHEBI:61977"/>
        <dbReference type="ChEBI" id="CHEBI:456216"/>
        <dbReference type="EC" id="2.7.11.1"/>
    </reaction>
</comment>
<dbReference type="InterPro" id="IPR000687">
    <property type="entry name" value="RIO_kinase"/>
</dbReference>
<evidence type="ECO:0000256" key="9">
    <source>
        <dbReference type="ARBA" id="ARBA00022840"/>
    </source>
</evidence>
<dbReference type="CDD" id="cd05144">
    <property type="entry name" value="RIO2_C"/>
    <property type="match status" value="1"/>
</dbReference>
<feature type="domain" description="RIO kinase" evidence="13">
    <location>
        <begin position="66"/>
        <end position="294"/>
    </location>
</feature>
<keyword evidence="8 14" id="KW-0418">Kinase</keyword>
<keyword evidence="10" id="KW-0460">Magnesium</keyword>
<evidence type="ECO:0000256" key="12">
    <source>
        <dbReference type="ARBA" id="ARBA00048679"/>
    </source>
</evidence>
<dbReference type="PROSITE" id="PS01245">
    <property type="entry name" value="RIO1"/>
    <property type="match status" value="1"/>
</dbReference>
<dbReference type="GO" id="GO:0046872">
    <property type="term" value="F:metal ion binding"/>
    <property type="evidence" value="ECO:0007669"/>
    <property type="project" value="UniProtKB-KW"/>
</dbReference>
<evidence type="ECO:0000256" key="10">
    <source>
        <dbReference type="ARBA" id="ARBA00022842"/>
    </source>
</evidence>
<evidence type="ECO:0000256" key="1">
    <source>
        <dbReference type="ARBA" id="ARBA00001946"/>
    </source>
</evidence>
<dbReference type="InterPro" id="IPR036388">
    <property type="entry name" value="WH-like_DNA-bd_sf"/>
</dbReference>
<keyword evidence="7" id="KW-0547">Nucleotide-binding</keyword>
<dbReference type="Proteomes" id="UP000886076">
    <property type="component" value="Unassembled WGS sequence"/>
</dbReference>
<organism evidence="14">
    <name type="scientific">Fervidicoccus fontis</name>
    <dbReference type="NCBI Taxonomy" id="683846"/>
    <lineage>
        <taxon>Archaea</taxon>
        <taxon>Thermoproteota</taxon>
        <taxon>Thermoprotei</taxon>
        <taxon>Fervidicoccales</taxon>
        <taxon>Fervidicoccaceae</taxon>
        <taxon>Fervidicoccus</taxon>
    </lineage>
</organism>
<dbReference type="PANTHER" id="PTHR45852:SF1">
    <property type="entry name" value="SERINE_THREONINE-PROTEIN KINASE RIO2"/>
    <property type="match status" value="1"/>
</dbReference>
<dbReference type="InterPro" id="IPR018934">
    <property type="entry name" value="RIO_dom"/>
</dbReference>
<evidence type="ECO:0000256" key="11">
    <source>
        <dbReference type="ARBA" id="ARBA00047899"/>
    </source>
</evidence>
<evidence type="ECO:0000256" key="2">
    <source>
        <dbReference type="ARBA" id="ARBA00009196"/>
    </source>
</evidence>
<evidence type="ECO:0000256" key="6">
    <source>
        <dbReference type="ARBA" id="ARBA00022723"/>
    </source>
</evidence>
<keyword evidence="5" id="KW-0808">Transferase</keyword>
<evidence type="ECO:0000256" key="4">
    <source>
        <dbReference type="ARBA" id="ARBA00022527"/>
    </source>
</evidence>
<dbReference type="EC" id="2.7.11.1" evidence="3"/>
<comment type="similarity">
    <text evidence="2">Belongs to the protein kinase superfamily. RIO-type Ser/Thr kinase family.</text>
</comment>
<dbReference type="EMBL" id="DSFH01000035">
    <property type="protein sequence ID" value="HEW63815.1"/>
    <property type="molecule type" value="Genomic_DNA"/>
</dbReference>
<dbReference type="InterPro" id="IPR030484">
    <property type="entry name" value="Rio2"/>
</dbReference>
<dbReference type="GO" id="GO:0030490">
    <property type="term" value="P:maturation of SSU-rRNA"/>
    <property type="evidence" value="ECO:0007669"/>
    <property type="project" value="TreeGrafter"/>
</dbReference>
<dbReference type="SMART" id="SM00090">
    <property type="entry name" value="RIO"/>
    <property type="match status" value="1"/>
</dbReference>
<reference evidence="14" key="1">
    <citation type="journal article" date="2020" name="mSystems">
        <title>Genome- and Community-Level Interaction Insights into Carbon Utilization and Element Cycling Functions of Hydrothermarchaeota in Hydrothermal Sediment.</title>
        <authorList>
            <person name="Zhou Z."/>
            <person name="Liu Y."/>
            <person name="Xu W."/>
            <person name="Pan J."/>
            <person name="Luo Z.H."/>
            <person name="Li M."/>
        </authorList>
    </citation>
    <scope>NUCLEOTIDE SEQUENCE [LARGE SCALE GENOMIC DNA]</scope>
    <source>
        <strain evidence="14">SpSt-1261</strain>
    </source>
</reference>
<evidence type="ECO:0000256" key="5">
    <source>
        <dbReference type="ARBA" id="ARBA00022679"/>
    </source>
</evidence>
<sequence length="295" mass="34181">MITLKLGELYLKIPNEGFRILIAIESGLHKYEYVPISYIHQKARISSEKMNSILNLLSSLKLIRRQIGSIVGYKLTYLGLNMISLSAIVRKGLVTAIGDLTNVGKESEIYEAIGPGNLRLALKFHMVGRRSFKKTERLRSYVLEQRTSNWFDESKISAQREYKALDILSKYTKYVSEVVGYNRNLVVMKYVEGVELYKIKELKNPETVFLKILEVIDIAYNKVGIVHGDLSEYNIIIKLPDEIPVLIDWPQYFDKNHPNANSYLKRDIYNVCTFFNKKYNSQLNCEEFFIKILKS</sequence>